<feature type="chain" id="PRO_5046183191" description="Prolyl 4-hydroxylase alpha subunit domain-containing protein" evidence="7">
    <location>
        <begin position="19"/>
        <end position="395"/>
    </location>
</feature>
<evidence type="ECO:0000313" key="9">
    <source>
        <dbReference type="EMBL" id="KAH7057311.1"/>
    </source>
</evidence>
<reference evidence="9 10" key="1">
    <citation type="journal article" date="2021" name="Nat. Commun.">
        <title>Genetic determinants of endophytism in the Arabidopsis root mycobiome.</title>
        <authorList>
            <person name="Mesny F."/>
            <person name="Miyauchi S."/>
            <person name="Thiergart T."/>
            <person name="Pickel B."/>
            <person name="Atanasova L."/>
            <person name="Karlsson M."/>
            <person name="Huettel B."/>
            <person name="Barry K.W."/>
            <person name="Haridas S."/>
            <person name="Chen C."/>
            <person name="Bauer D."/>
            <person name="Andreopoulos W."/>
            <person name="Pangilinan J."/>
            <person name="LaButti K."/>
            <person name="Riley R."/>
            <person name="Lipzen A."/>
            <person name="Clum A."/>
            <person name="Drula E."/>
            <person name="Henrissat B."/>
            <person name="Kohler A."/>
            <person name="Grigoriev I.V."/>
            <person name="Martin F.M."/>
            <person name="Hacquard S."/>
        </authorList>
    </citation>
    <scope>NUCLEOTIDE SEQUENCE [LARGE SCALE GENOMIC DNA]</scope>
    <source>
        <strain evidence="9 10">MPI-SDFR-AT-0080</strain>
    </source>
</reference>
<dbReference type="Gene3D" id="2.60.120.620">
    <property type="entry name" value="q2cbj1_9rhob like domain"/>
    <property type="match status" value="1"/>
</dbReference>
<feature type="compositionally biased region" description="Polar residues" evidence="6">
    <location>
        <begin position="67"/>
        <end position="101"/>
    </location>
</feature>
<comment type="cofactor">
    <cofactor evidence="1">
        <name>L-ascorbate</name>
        <dbReference type="ChEBI" id="CHEBI:38290"/>
    </cofactor>
</comment>
<evidence type="ECO:0000256" key="7">
    <source>
        <dbReference type="SAM" id="SignalP"/>
    </source>
</evidence>
<feature type="signal peptide" evidence="7">
    <location>
        <begin position="1"/>
        <end position="18"/>
    </location>
</feature>
<name>A0ABQ8GJ76_9PEZI</name>
<keyword evidence="3" id="KW-0223">Dioxygenase</keyword>
<protein>
    <recommendedName>
        <fullName evidence="8">Prolyl 4-hydroxylase alpha subunit domain-containing protein</fullName>
    </recommendedName>
</protein>
<evidence type="ECO:0000313" key="10">
    <source>
        <dbReference type="Proteomes" id="UP000774617"/>
    </source>
</evidence>
<dbReference type="EMBL" id="JAGTJR010000007">
    <property type="protein sequence ID" value="KAH7057311.1"/>
    <property type="molecule type" value="Genomic_DNA"/>
</dbReference>
<feature type="region of interest" description="Disordered" evidence="6">
    <location>
        <begin position="54"/>
        <end position="112"/>
    </location>
</feature>
<evidence type="ECO:0000256" key="6">
    <source>
        <dbReference type="SAM" id="MobiDB-lite"/>
    </source>
</evidence>
<dbReference type="SMART" id="SM00702">
    <property type="entry name" value="P4Hc"/>
    <property type="match status" value="1"/>
</dbReference>
<keyword evidence="5" id="KW-0408">Iron</keyword>
<evidence type="ECO:0000259" key="8">
    <source>
        <dbReference type="SMART" id="SM00702"/>
    </source>
</evidence>
<keyword evidence="2" id="KW-0479">Metal-binding</keyword>
<dbReference type="Proteomes" id="UP000774617">
    <property type="component" value="Unassembled WGS sequence"/>
</dbReference>
<feature type="region of interest" description="Disordered" evidence="6">
    <location>
        <begin position="302"/>
        <end position="330"/>
    </location>
</feature>
<dbReference type="PANTHER" id="PTHR10869:SF241">
    <property type="entry name" value="FE2OG DIOXYGENASE DOMAIN-CONTAINING PROTEIN"/>
    <property type="match status" value="1"/>
</dbReference>
<organism evidence="9 10">
    <name type="scientific">Macrophomina phaseolina</name>
    <dbReference type="NCBI Taxonomy" id="35725"/>
    <lineage>
        <taxon>Eukaryota</taxon>
        <taxon>Fungi</taxon>
        <taxon>Dikarya</taxon>
        <taxon>Ascomycota</taxon>
        <taxon>Pezizomycotina</taxon>
        <taxon>Dothideomycetes</taxon>
        <taxon>Dothideomycetes incertae sedis</taxon>
        <taxon>Botryosphaeriales</taxon>
        <taxon>Botryosphaeriaceae</taxon>
        <taxon>Macrophomina</taxon>
    </lineage>
</organism>
<dbReference type="InterPro" id="IPR044862">
    <property type="entry name" value="Pro_4_hyd_alph_FE2OG_OXY"/>
</dbReference>
<dbReference type="PANTHER" id="PTHR10869">
    <property type="entry name" value="PROLYL 4-HYDROXYLASE ALPHA SUBUNIT"/>
    <property type="match status" value="1"/>
</dbReference>
<evidence type="ECO:0000256" key="5">
    <source>
        <dbReference type="ARBA" id="ARBA00023004"/>
    </source>
</evidence>
<evidence type="ECO:0000256" key="3">
    <source>
        <dbReference type="ARBA" id="ARBA00022964"/>
    </source>
</evidence>
<dbReference type="InterPro" id="IPR045054">
    <property type="entry name" value="P4HA-like"/>
</dbReference>
<sequence>MRLRHSLVFPCILIAAFCSVERHLCFDTPFRLPASPSIWWAQALISPFLTLATSTSQPQPSPRQHCRSNGNHAATRPQSQKRNALSKPPASQSATMSSPSQPAVDIPPEFLTGPAPSTITTARINFATTPVPAYANCYATVIDDALTPAECATLLRLAHASQAGVWERAMINVGGGRQALAAETRNCGRIILDSPDLVRRLWARVAPHVPELSVLEGEAWCLPQPRYWTGRQGEEGKGSVLHDRQVERGERWRCVGLNERMRFLRYVGGEYFRPHVDGVYQTPDGAARSYFTLHLYLNDGEDVSGEGDKERRSPFVGEVEGEPEQPLKGGATTFHAPENLWQLSSVARRVDVVPKVGRVLIFQHRNMAHSGDDVVVGVKYTMRTDVMYAKEVEEE</sequence>
<dbReference type="Pfam" id="PF13640">
    <property type="entry name" value="2OG-FeII_Oxy_3"/>
    <property type="match status" value="1"/>
</dbReference>
<dbReference type="InterPro" id="IPR006620">
    <property type="entry name" value="Pro_4_hyd_alph"/>
</dbReference>
<accession>A0ABQ8GJ76</accession>
<keyword evidence="10" id="KW-1185">Reference proteome</keyword>
<feature type="domain" description="Prolyl 4-hydroxylase alpha subunit" evidence="8">
    <location>
        <begin position="137"/>
        <end position="387"/>
    </location>
</feature>
<keyword evidence="4" id="KW-0560">Oxidoreductase</keyword>
<proteinExistence type="predicted"/>
<evidence type="ECO:0000256" key="2">
    <source>
        <dbReference type="ARBA" id="ARBA00022723"/>
    </source>
</evidence>
<keyword evidence="7" id="KW-0732">Signal</keyword>
<comment type="caution">
    <text evidence="9">The sequence shown here is derived from an EMBL/GenBank/DDBJ whole genome shotgun (WGS) entry which is preliminary data.</text>
</comment>
<evidence type="ECO:0000256" key="1">
    <source>
        <dbReference type="ARBA" id="ARBA00001961"/>
    </source>
</evidence>
<evidence type="ECO:0000256" key="4">
    <source>
        <dbReference type="ARBA" id="ARBA00023002"/>
    </source>
</evidence>
<gene>
    <name evidence="9" type="ORF">B0J12DRAFT_654068</name>
</gene>